<sequence>MKRITRALLSSAAALGICACATVSANAYIQYPVSSGSTNIGYYQASWNVTPTRSEVTGYSVSKQHYCKAVQDKKIIRYQTASTYTSCHVVANGTQAAHDDWVEYSYF</sequence>
<protein>
    <submittedName>
        <fullName evidence="2">Uncharacterized protein</fullName>
    </submittedName>
</protein>
<proteinExistence type="predicted"/>
<reference evidence="2 3" key="1">
    <citation type="submission" date="2019-09" db="EMBL/GenBank/DDBJ databases">
        <title>Characterization of the phylogenetic diversity of two novel species belonging to the genus Bifidobacterium: Bifidobacterium cebidarum sp. nov. and Bifidobacterium leontopitheci sp. nov.</title>
        <authorList>
            <person name="Lugli G.A."/>
            <person name="Duranti S."/>
            <person name="Milani C."/>
            <person name="Turroni F."/>
            <person name="Ventura M."/>
        </authorList>
    </citation>
    <scope>NUCLEOTIDE SEQUENCE [LARGE SCALE GENOMIC DNA]</scope>
    <source>
        <strain evidence="2 3">DSM 100238</strain>
    </source>
</reference>
<evidence type="ECO:0000313" key="3">
    <source>
        <dbReference type="Proteomes" id="UP000440041"/>
    </source>
</evidence>
<organism evidence="2 3">
    <name type="scientific">Bifidobacterium apri</name>
    <dbReference type="NCBI Taxonomy" id="1769423"/>
    <lineage>
        <taxon>Bacteria</taxon>
        <taxon>Bacillati</taxon>
        <taxon>Actinomycetota</taxon>
        <taxon>Actinomycetes</taxon>
        <taxon>Bifidobacteriales</taxon>
        <taxon>Bifidobacteriaceae</taxon>
        <taxon>Bifidobacterium</taxon>
    </lineage>
</organism>
<keyword evidence="3" id="KW-1185">Reference proteome</keyword>
<accession>A0A6A2V6R7</accession>
<evidence type="ECO:0000313" key="2">
    <source>
        <dbReference type="EMBL" id="KAB8295711.1"/>
    </source>
</evidence>
<keyword evidence="1" id="KW-0732">Signal</keyword>
<dbReference type="RefSeq" id="WP_152356114.1">
    <property type="nucleotide sequence ID" value="NZ_JBHLXF010000008.1"/>
</dbReference>
<dbReference type="Proteomes" id="UP000440041">
    <property type="component" value="Unassembled WGS sequence"/>
</dbReference>
<feature type="chain" id="PRO_5025543496" evidence="1">
    <location>
        <begin position="28"/>
        <end position="107"/>
    </location>
</feature>
<dbReference type="EMBL" id="WBSO01000014">
    <property type="protein sequence ID" value="KAB8295711.1"/>
    <property type="molecule type" value="Genomic_DNA"/>
</dbReference>
<dbReference type="AlphaFoldDB" id="A0A6A2V6R7"/>
<evidence type="ECO:0000256" key="1">
    <source>
        <dbReference type="SAM" id="SignalP"/>
    </source>
</evidence>
<feature type="signal peptide" evidence="1">
    <location>
        <begin position="1"/>
        <end position="27"/>
    </location>
</feature>
<dbReference type="PROSITE" id="PS51257">
    <property type="entry name" value="PROKAR_LIPOPROTEIN"/>
    <property type="match status" value="1"/>
</dbReference>
<gene>
    <name evidence="2" type="ORF">DSM100238_1575</name>
</gene>
<comment type="caution">
    <text evidence="2">The sequence shown here is derived from an EMBL/GenBank/DDBJ whole genome shotgun (WGS) entry which is preliminary data.</text>
</comment>
<name>A0A6A2V6R7_9BIFI</name>